<proteinExistence type="predicted"/>
<feature type="transmembrane region" description="Helical" evidence="1">
    <location>
        <begin position="376"/>
        <end position="396"/>
    </location>
</feature>
<evidence type="ECO:0000256" key="1">
    <source>
        <dbReference type="SAM" id="Phobius"/>
    </source>
</evidence>
<evidence type="ECO:0000313" key="2">
    <source>
        <dbReference type="EMBL" id="KEZ87498.1"/>
    </source>
</evidence>
<feature type="transmembrane region" description="Helical" evidence="1">
    <location>
        <begin position="111"/>
        <end position="142"/>
    </location>
</feature>
<gene>
    <name evidence="2" type="ORF">IO99_05315</name>
</gene>
<accession>A0A084JEW4</accession>
<evidence type="ECO:0008006" key="4">
    <source>
        <dbReference type="Google" id="ProtNLM"/>
    </source>
</evidence>
<dbReference type="Proteomes" id="UP000028542">
    <property type="component" value="Unassembled WGS sequence"/>
</dbReference>
<evidence type="ECO:0000313" key="3">
    <source>
        <dbReference type="Proteomes" id="UP000028542"/>
    </source>
</evidence>
<protein>
    <recommendedName>
        <fullName evidence="4">DUF2812 domain-containing protein</fullName>
    </recommendedName>
</protein>
<feature type="transmembrane region" description="Helical" evidence="1">
    <location>
        <begin position="162"/>
        <end position="187"/>
    </location>
</feature>
<keyword evidence="1" id="KW-0812">Transmembrane</keyword>
<sequence>MRIFKPFWSLNIKNIENWLSKKALEGYILKDVNLLLRLFIFEKGEESNINYRISFEKRGITELQPSLIKNGWYKACSKGRWFFLANEKNLEDIKAQPSREPLLSRFKIAQILLSLIPIYLSVNIGIFLIILIPMIIFYFLGIGDITFIKEVSPEKIQHIETSYFTLLDILNVVKALGIIALFIYPLYRLRKNESQIKEELDSDYVKFDGEYVSEKEGSLQEHRKLIEKRCPSFLEPDKLEKWLEDMEAKGFNLYKVKKGNMKFYFTKGAPRKIRYILDFQNNPTAAYYEIFKLDQWELAYTVGTLPVKWSLWSKEYTDERPNIYSNKEEQVANAKKMALTYSAFYLPTIAIISYSIIKVFILLISDISRTIEVLPYMIFIVLFLVSILFLFCFPYSKIISFYIRAKGREY</sequence>
<dbReference type="RefSeq" id="WP_035131027.1">
    <property type="nucleotide sequence ID" value="NZ_JPMD01000011.1"/>
</dbReference>
<keyword evidence="3" id="KW-1185">Reference proteome</keyword>
<feature type="transmembrane region" description="Helical" evidence="1">
    <location>
        <begin position="343"/>
        <end position="364"/>
    </location>
</feature>
<dbReference type="EMBL" id="JPMD01000011">
    <property type="protein sequence ID" value="KEZ87498.1"/>
    <property type="molecule type" value="Genomic_DNA"/>
</dbReference>
<organism evidence="2 3">
    <name type="scientific">Clostridium sulfidigenes</name>
    <dbReference type="NCBI Taxonomy" id="318464"/>
    <lineage>
        <taxon>Bacteria</taxon>
        <taxon>Bacillati</taxon>
        <taxon>Bacillota</taxon>
        <taxon>Clostridia</taxon>
        <taxon>Eubacteriales</taxon>
        <taxon>Clostridiaceae</taxon>
        <taxon>Clostridium</taxon>
    </lineage>
</organism>
<comment type="caution">
    <text evidence="2">The sequence shown here is derived from an EMBL/GenBank/DDBJ whole genome shotgun (WGS) entry which is preliminary data.</text>
</comment>
<dbReference type="eggNOG" id="ENOG5033VXI">
    <property type="taxonomic scope" value="Bacteria"/>
</dbReference>
<keyword evidence="1" id="KW-1133">Transmembrane helix</keyword>
<dbReference type="AlphaFoldDB" id="A0A084JEW4"/>
<dbReference type="STRING" id="318464.IO99_05315"/>
<reference evidence="2 3" key="1">
    <citation type="submission" date="2014-07" db="EMBL/GenBank/DDBJ databases">
        <title>Draft genome of Clostridium sulfidigenes 113A isolated from sediments associated with methane hydrate from Krishna Godavari basin.</title>
        <authorList>
            <person name="Honkalas V.S."/>
            <person name="Dabir A.P."/>
            <person name="Arora P."/>
            <person name="Dhakephalkar P.K."/>
        </authorList>
    </citation>
    <scope>NUCLEOTIDE SEQUENCE [LARGE SCALE GENOMIC DNA]</scope>
    <source>
        <strain evidence="2 3">113A</strain>
    </source>
</reference>
<name>A0A084JEW4_9CLOT</name>
<dbReference type="Pfam" id="PF11193">
    <property type="entry name" value="DUF2812"/>
    <property type="match status" value="2"/>
</dbReference>
<keyword evidence="1" id="KW-0472">Membrane</keyword>
<dbReference type="InterPro" id="IPR021359">
    <property type="entry name" value="DUF2812"/>
</dbReference>